<evidence type="ECO:0000259" key="3">
    <source>
        <dbReference type="PROSITE" id="PS50887"/>
    </source>
</evidence>
<dbReference type="CDD" id="cd00130">
    <property type="entry name" value="PAS"/>
    <property type="match status" value="1"/>
</dbReference>
<dbReference type="InterPro" id="IPR001610">
    <property type="entry name" value="PAC"/>
</dbReference>
<comment type="caution">
    <text evidence="4">The sequence shown here is derived from an EMBL/GenBank/DDBJ whole genome shotgun (WGS) entry which is preliminary data.</text>
</comment>
<evidence type="ECO:0000259" key="2">
    <source>
        <dbReference type="PROSITE" id="PS50113"/>
    </source>
</evidence>
<dbReference type="Proteomes" id="UP000248326">
    <property type="component" value="Unassembled WGS sequence"/>
</dbReference>
<dbReference type="Gene3D" id="3.30.70.270">
    <property type="match status" value="1"/>
</dbReference>
<proteinExistence type="predicted"/>
<evidence type="ECO:0000259" key="1">
    <source>
        <dbReference type="PROSITE" id="PS50112"/>
    </source>
</evidence>
<protein>
    <submittedName>
        <fullName evidence="4">PAS domain S-box-containing protein/diguanylate cyclase (GGDEF)-like protein</fullName>
    </submittedName>
</protein>
<dbReference type="SUPFAM" id="SSF55073">
    <property type="entry name" value="Nucleotide cyclase"/>
    <property type="match status" value="1"/>
</dbReference>
<keyword evidence="5" id="KW-1185">Reference proteome</keyword>
<dbReference type="NCBIfam" id="TIGR00254">
    <property type="entry name" value="GGDEF"/>
    <property type="match status" value="1"/>
</dbReference>
<dbReference type="InterPro" id="IPR000160">
    <property type="entry name" value="GGDEF_dom"/>
</dbReference>
<dbReference type="PANTHER" id="PTHR44757:SF2">
    <property type="entry name" value="BIOFILM ARCHITECTURE MAINTENANCE PROTEIN MBAA"/>
    <property type="match status" value="1"/>
</dbReference>
<dbReference type="InterPro" id="IPR000014">
    <property type="entry name" value="PAS"/>
</dbReference>
<dbReference type="PROSITE" id="PS50112">
    <property type="entry name" value="PAS"/>
    <property type="match status" value="1"/>
</dbReference>
<evidence type="ECO:0000313" key="4">
    <source>
        <dbReference type="EMBL" id="PYE53849.1"/>
    </source>
</evidence>
<dbReference type="InterPro" id="IPR052155">
    <property type="entry name" value="Biofilm_reg_signaling"/>
</dbReference>
<feature type="domain" description="PAC" evidence="2">
    <location>
        <begin position="83"/>
        <end position="136"/>
    </location>
</feature>
<dbReference type="PROSITE" id="PS50113">
    <property type="entry name" value="PAC"/>
    <property type="match status" value="1"/>
</dbReference>
<dbReference type="AlphaFoldDB" id="A0A318SB47"/>
<dbReference type="Pfam" id="PF00990">
    <property type="entry name" value="GGDEF"/>
    <property type="match status" value="1"/>
</dbReference>
<dbReference type="InterPro" id="IPR029787">
    <property type="entry name" value="Nucleotide_cyclase"/>
</dbReference>
<dbReference type="SMART" id="SM00091">
    <property type="entry name" value="PAS"/>
    <property type="match status" value="1"/>
</dbReference>
<dbReference type="Gene3D" id="3.30.450.20">
    <property type="entry name" value="PAS domain"/>
    <property type="match status" value="1"/>
</dbReference>
<dbReference type="SMART" id="SM00086">
    <property type="entry name" value="PAC"/>
    <property type="match status" value="1"/>
</dbReference>
<dbReference type="InterPro" id="IPR035965">
    <property type="entry name" value="PAS-like_dom_sf"/>
</dbReference>
<dbReference type="SMART" id="SM00267">
    <property type="entry name" value="GGDEF"/>
    <property type="match status" value="1"/>
</dbReference>
<dbReference type="PROSITE" id="PS50887">
    <property type="entry name" value="GGDEF"/>
    <property type="match status" value="1"/>
</dbReference>
<dbReference type="Pfam" id="PF13426">
    <property type="entry name" value="PAS_9"/>
    <property type="match status" value="1"/>
</dbReference>
<dbReference type="OrthoDB" id="9759607at2"/>
<accession>A0A318SB47</accession>
<gene>
    <name evidence="4" type="ORF">DES52_107107</name>
</gene>
<dbReference type="SUPFAM" id="SSF55785">
    <property type="entry name" value="PYP-like sensor domain (PAS domain)"/>
    <property type="match status" value="1"/>
</dbReference>
<evidence type="ECO:0000313" key="5">
    <source>
        <dbReference type="Proteomes" id="UP000248326"/>
    </source>
</evidence>
<dbReference type="EMBL" id="QJSX01000007">
    <property type="protein sequence ID" value="PYE53849.1"/>
    <property type="molecule type" value="Genomic_DNA"/>
</dbReference>
<dbReference type="CDD" id="cd01949">
    <property type="entry name" value="GGDEF"/>
    <property type="match status" value="1"/>
</dbReference>
<dbReference type="InterPro" id="IPR043128">
    <property type="entry name" value="Rev_trsase/Diguanyl_cyclase"/>
</dbReference>
<dbReference type="NCBIfam" id="TIGR00229">
    <property type="entry name" value="sensory_box"/>
    <property type="match status" value="1"/>
</dbReference>
<sequence>MRTRERRMPPLSPSVLAAALEHAGIGILITDDRRRVLYVNETFTRDTGYSLDDIRGLSCAVLQGPGTNPADVEVLRGALDRAEPIEQVLLNYRKDGTPLWYKVRIRPMFEDGTLRYFVGVQENYTPLKDLQRQLEHAANTDSLTDLGNRRAFELHLAELEKRAHPFAIVILDVNNLKHVNDSFGHAAGDALIERVASGLRAACDTQERAFRLGGDEFSWLVPLAEAHALTHSLERLYEELKRQGIARQEISVGAAIFPIENLDVWSAVRLADCRMYEQKDALKASTPRA</sequence>
<feature type="domain" description="PAS" evidence="1">
    <location>
        <begin position="12"/>
        <end position="82"/>
    </location>
</feature>
<organism evidence="4 5">
    <name type="scientific">Deinococcus yavapaiensis KR-236</name>
    <dbReference type="NCBI Taxonomy" id="694435"/>
    <lineage>
        <taxon>Bacteria</taxon>
        <taxon>Thermotogati</taxon>
        <taxon>Deinococcota</taxon>
        <taxon>Deinococci</taxon>
        <taxon>Deinococcales</taxon>
        <taxon>Deinococcaceae</taxon>
        <taxon>Deinococcus</taxon>
    </lineage>
</organism>
<feature type="domain" description="GGDEF" evidence="3">
    <location>
        <begin position="164"/>
        <end position="289"/>
    </location>
</feature>
<name>A0A318SB47_9DEIO</name>
<dbReference type="InterPro" id="IPR000700">
    <property type="entry name" value="PAS-assoc_C"/>
</dbReference>
<dbReference type="PANTHER" id="PTHR44757">
    <property type="entry name" value="DIGUANYLATE CYCLASE DGCP"/>
    <property type="match status" value="1"/>
</dbReference>
<reference evidence="4 5" key="1">
    <citation type="submission" date="2018-06" db="EMBL/GenBank/DDBJ databases">
        <title>Genomic Encyclopedia of Type Strains, Phase IV (KMG-IV): sequencing the most valuable type-strain genomes for metagenomic binning, comparative biology and taxonomic classification.</title>
        <authorList>
            <person name="Goeker M."/>
        </authorList>
    </citation>
    <scope>NUCLEOTIDE SEQUENCE [LARGE SCALE GENOMIC DNA]</scope>
    <source>
        <strain evidence="4 5">DSM 18048</strain>
    </source>
</reference>